<evidence type="ECO:0000256" key="3">
    <source>
        <dbReference type="ARBA" id="ARBA00023239"/>
    </source>
</evidence>
<dbReference type="Proteomes" id="UP000092207">
    <property type="component" value="Unassembled WGS sequence"/>
</dbReference>
<keyword evidence="4" id="KW-0670">Pyruvate</keyword>
<dbReference type="AlphaFoldDB" id="A0A1A2VAL3"/>
<dbReference type="Pfam" id="PF02666">
    <property type="entry name" value="PS_Dcarbxylase"/>
    <property type="match status" value="1"/>
</dbReference>
<name>A0A1A2VAL3_MYCSC</name>
<dbReference type="PANTHER" id="PTHR10067">
    <property type="entry name" value="PHOSPHATIDYLSERINE DECARBOXYLASE"/>
    <property type="match status" value="1"/>
</dbReference>
<evidence type="ECO:0000313" key="5">
    <source>
        <dbReference type="EMBL" id="OBH97879.1"/>
    </source>
</evidence>
<dbReference type="PANTHER" id="PTHR10067:SF13">
    <property type="entry name" value="PHOSPHATIDYLSERINE DECARBOXYLASE"/>
    <property type="match status" value="1"/>
</dbReference>
<gene>
    <name evidence="5" type="ORF">A5679_20270</name>
</gene>
<keyword evidence="3" id="KW-0456">Lyase</keyword>
<accession>A0A1A2VAL3</accession>
<keyword evidence="1" id="KW-0210">Decarboxylase</keyword>
<proteinExistence type="predicted"/>
<keyword evidence="2" id="KW-0865">Zymogen</keyword>
<organism evidence="5 6">
    <name type="scientific">Mycobacterium scrofulaceum</name>
    <dbReference type="NCBI Taxonomy" id="1783"/>
    <lineage>
        <taxon>Bacteria</taxon>
        <taxon>Bacillati</taxon>
        <taxon>Actinomycetota</taxon>
        <taxon>Actinomycetes</taxon>
        <taxon>Mycobacteriales</taxon>
        <taxon>Mycobacteriaceae</taxon>
        <taxon>Mycobacterium</taxon>
    </lineage>
</organism>
<sequence length="398" mass="44756">MSDPDAVIRKLRNVVEQEGLAAPLERSLKRARESAEAELRPELFEALEWPADLGEYEDYLKRFVRWVPRQSDAKAWQEIEPEQRQAREVNDRTAHFFFLIDQEAEEGSAPQGSKIFRDWVTEFSRQWGSLLDTPDSFSPEILQSFIDYAPEYRVYESLIDGKPNMPSGWLTFNQFFGRELNGGLRPIAEPTNNGLVISPADCVFQHSYDIDSDSNVPPVTLKGIKTFGNVKQLIEGSEYRESFARGTFVHYMLKPNSYHRFHLPVSGLVKEAFNISGQVFMQVSLEGHEFKSSDSATTGYEFFQNRGVVTIDTSASDCGDVGVVAVIPVGMAHVSSVILTAVEGKDMAKGEEFGYFQFGGSDIILLFQNGLDPEIDTDEGYRLFGTPAARCVSQRLAR</sequence>
<dbReference type="InterPro" id="IPR003817">
    <property type="entry name" value="PS_Dcarbxylase"/>
</dbReference>
<protein>
    <submittedName>
        <fullName evidence="5">Phosphatidylserine decarboxylase</fullName>
    </submittedName>
</protein>
<evidence type="ECO:0000256" key="2">
    <source>
        <dbReference type="ARBA" id="ARBA00023145"/>
    </source>
</evidence>
<evidence type="ECO:0000313" key="6">
    <source>
        <dbReference type="Proteomes" id="UP000092207"/>
    </source>
</evidence>
<dbReference type="EMBL" id="LZJY01000270">
    <property type="protein sequence ID" value="OBH97879.1"/>
    <property type="molecule type" value="Genomic_DNA"/>
</dbReference>
<dbReference type="GO" id="GO:0004609">
    <property type="term" value="F:phosphatidylserine decarboxylase activity"/>
    <property type="evidence" value="ECO:0007669"/>
    <property type="project" value="InterPro"/>
</dbReference>
<evidence type="ECO:0000256" key="4">
    <source>
        <dbReference type="ARBA" id="ARBA00023317"/>
    </source>
</evidence>
<dbReference type="GO" id="GO:0008654">
    <property type="term" value="P:phospholipid biosynthetic process"/>
    <property type="evidence" value="ECO:0007669"/>
    <property type="project" value="InterPro"/>
</dbReference>
<comment type="caution">
    <text evidence="5">The sequence shown here is derived from an EMBL/GenBank/DDBJ whole genome shotgun (WGS) entry which is preliminary data.</text>
</comment>
<evidence type="ECO:0000256" key="1">
    <source>
        <dbReference type="ARBA" id="ARBA00022793"/>
    </source>
</evidence>
<dbReference type="RefSeq" id="WP_067307364.1">
    <property type="nucleotide sequence ID" value="NZ_LZJY01000270.1"/>
</dbReference>
<reference evidence="5 6" key="1">
    <citation type="submission" date="2016-06" db="EMBL/GenBank/DDBJ databases">
        <authorList>
            <person name="Kjaerup R.B."/>
            <person name="Dalgaard T.S."/>
            <person name="Juul-Madsen H.R."/>
        </authorList>
    </citation>
    <scope>NUCLEOTIDE SEQUENCE [LARGE SCALE GENOMIC DNA]</scope>
    <source>
        <strain evidence="5 6">E2838</strain>
    </source>
</reference>